<evidence type="ECO:0000313" key="2">
    <source>
        <dbReference type="WBParaSite" id="JU765_v2.g9814.t1"/>
    </source>
</evidence>
<accession>A0AC34RTG9</accession>
<sequence length="262" mass="30845">MNGDREELRLKFEACYGSNILNMKPEYDPYSAKKKINNILYDDKPLSIKQLPRPVLDRFMEITPGLTAHKLSYTCKELYVDKVKRRGFSVRFDSFDPLPRVYHDGAISVNLNKIHQNLLSYMKVQTIDIGKYNEKIEKFGKSLTFVAEKHTAIKIVTDSNSKHHKFLHPGIQKAIIDFCNDDDDIYETLKQLPNVKYAVLNFYAENNFHDLQGVKSAFKKWIETKPTPIISVYLDMREEWYLFYDRKFYKILGTEFIFVEDL</sequence>
<name>A0AC34RTG9_9BILA</name>
<reference evidence="2" key="1">
    <citation type="submission" date="2022-11" db="UniProtKB">
        <authorList>
            <consortium name="WormBaseParasite"/>
        </authorList>
    </citation>
    <scope>IDENTIFICATION</scope>
</reference>
<protein>
    <submittedName>
        <fullName evidence="2">F-box domain-containing protein</fullName>
    </submittedName>
</protein>
<evidence type="ECO:0000313" key="1">
    <source>
        <dbReference type="Proteomes" id="UP000887576"/>
    </source>
</evidence>
<dbReference type="WBParaSite" id="JU765_v2.g9814.t1">
    <property type="protein sequence ID" value="JU765_v2.g9814.t1"/>
    <property type="gene ID" value="JU765_v2.g9814"/>
</dbReference>
<proteinExistence type="predicted"/>
<organism evidence="1 2">
    <name type="scientific">Panagrolaimus sp. JU765</name>
    <dbReference type="NCBI Taxonomy" id="591449"/>
    <lineage>
        <taxon>Eukaryota</taxon>
        <taxon>Metazoa</taxon>
        <taxon>Ecdysozoa</taxon>
        <taxon>Nematoda</taxon>
        <taxon>Chromadorea</taxon>
        <taxon>Rhabditida</taxon>
        <taxon>Tylenchina</taxon>
        <taxon>Panagrolaimomorpha</taxon>
        <taxon>Panagrolaimoidea</taxon>
        <taxon>Panagrolaimidae</taxon>
        <taxon>Panagrolaimus</taxon>
    </lineage>
</organism>
<dbReference type="Proteomes" id="UP000887576">
    <property type="component" value="Unplaced"/>
</dbReference>